<keyword evidence="3" id="KW-0597">Phosphoprotein</keyword>
<dbReference type="STRING" id="135651.G0M8M0"/>
<keyword evidence="7" id="KW-0007">Acetylation</keyword>
<reference evidence="19" key="1">
    <citation type="submission" date="2011-07" db="EMBL/GenBank/DDBJ databases">
        <authorList>
            <consortium name="Caenorhabditis brenneri Sequencing and Analysis Consortium"/>
            <person name="Wilson R.K."/>
        </authorList>
    </citation>
    <scope>NUCLEOTIDE SEQUENCE [LARGE SCALE GENOMIC DNA]</scope>
    <source>
        <strain evidence="19">PB2801</strain>
    </source>
</reference>
<evidence type="ECO:0000256" key="6">
    <source>
        <dbReference type="ARBA" id="ARBA00022871"/>
    </source>
</evidence>
<dbReference type="GO" id="GO:0036064">
    <property type="term" value="C:ciliary basal body"/>
    <property type="evidence" value="ECO:0007669"/>
    <property type="project" value="TreeGrafter"/>
</dbReference>
<dbReference type="Pfam" id="PF18383">
    <property type="entry name" value="IFT81_CH"/>
    <property type="match status" value="1"/>
</dbReference>
<keyword evidence="11" id="KW-0966">Cell projection</keyword>
<dbReference type="OrthoDB" id="276029at2759"/>
<evidence type="ECO:0000256" key="1">
    <source>
        <dbReference type="ARBA" id="ARBA00004120"/>
    </source>
</evidence>
<dbReference type="InterPro" id="IPR043016">
    <property type="entry name" value="IFT81_N_sf"/>
</dbReference>
<keyword evidence="10" id="KW-0206">Cytoskeleton</keyword>
<dbReference type="GO" id="GO:0015631">
    <property type="term" value="F:tubulin binding"/>
    <property type="evidence" value="ECO:0007669"/>
    <property type="project" value="InterPro"/>
</dbReference>
<evidence type="ECO:0000256" key="13">
    <source>
        <dbReference type="ARBA" id="ARBA00055755"/>
    </source>
</evidence>
<dbReference type="FunFam" id="1.10.418.70:FF:000001">
    <property type="entry name" value="Intraflagellar transport protein 81 homolog"/>
    <property type="match status" value="1"/>
</dbReference>
<keyword evidence="2" id="KW-0963">Cytoplasm</keyword>
<keyword evidence="19" id="KW-1185">Reference proteome</keyword>
<dbReference type="Proteomes" id="UP000008068">
    <property type="component" value="Unassembled WGS sequence"/>
</dbReference>
<dbReference type="InParanoid" id="G0M8M0"/>
<evidence type="ECO:0000256" key="15">
    <source>
        <dbReference type="ARBA" id="ARBA00079903"/>
    </source>
</evidence>
<name>G0M8M0_CAEBE</name>
<dbReference type="GO" id="GO:0030992">
    <property type="term" value="C:intraciliary transport particle B"/>
    <property type="evidence" value="ECO:0007669"/>
    <property type="project" value="InterPro"/>
</dbReference>
<keyword evidence="8 16" id="KW-0175">Coiled coil</keyword>
<dbReference type="InterPro" id="IPR029600">
    <property type="entry name" value="IFT81"/>
</dbReference>
<dbReference type="PANTHER" id="PTHR15614">
    <property type="entry name" value="INTRAFLAGELLAR TRANSPORT PROTEIN 81 HOMOLOG"/>
    <property type="match status" value="1"/>
</dbReference>
<evidence type="ECO:0000256" key="8">
    <source>
        <dbReference type="ARBA" id="ARBA00023054"/>
    </source>
</evidence>
<proteinExistence type="inferred from homology"/>
<organism evidence="19">
    <name type="scientific">Caenorhabditis brenneri</name>
    <name type="common">Nematode worm</name>
    <dbReference type="NCBI Taxonomy" id="135651"/>
    <lineage>
        <taxon>Eukaryota</taxon>
        <taxon>Metazoa</taxon>
        <taxon>Ecdysozoa</taxon>
        <taxon>Nematoda</taxon>
        <taxon>Chromadorea</taxon>
        <taxon>Rhabditida</taxon>
        <taxon>Rhabditina</taxon>
        <taxon>Rhabditomorpha</taxon>
        <taxon>Rhabditoidea</taxon>
        <taxon>Rhabditidae</taxon>
        <taxon>Peloderinae</taxon>
        <taxon>Caenorhabditis</taxon>
    </lineage>
</organism>
<evidence type="ECO:0000256" key="2">
    <source>
        <dbReference type="ARBA" id="ARBA00022490"/>
    </source>
</evidence>
<keyword evidence="9" id="KW-0969">Cilium</keyword>
<dbReference type="AlphaFoldDB" id="G0M8M0"/>
<evidence type="ECO:0000313" key="18">
    <source>
        <dbReference type="EMBL" id="EGT29960.1"/>
    </source>
</evidence>
<feature type="coiled-coil region" evidence="16">
    <location>
        <begin position="137"/>
        <end position="195"/>
    </location>
</feature>
<feature type="coiled-coil region" evidence="16">
    <location>
        <begin position="309"/>
        <end position="382"/>
    </location>
</feature>
<dbReference type="EMBL" id="GL379786">
    <property type="protein sequence ID" value="EGT29960.1"/>
    <property type="molecule type" value="Genomic_DNA"/>
</dbReference>
<evidence type="ECO:0000256" key="4">
    <source>
        <dbReference type="ARBA" id="ARBA00022782"/>
    </source>
</evidence>
<gene>
    <name evidence="18" type="primary">Cbn-ift-81</name>
    <name evidence="18" type="ORF">CAEBREN_12196</name>
</gene>
<comment type="function">
    <text evidence="13">Component of the intraflagellar transport (IFT) complex B: together with IFT74, forms a tubulin-binding module that specifically mediates transport of tubulin within the cilium. Binds tubulin via its CH (calponin-homology)-like region. Required for ciliogenesis. Required for proper regulation of SHH signaling. Plays an important role during spermatogenesis by modulating the assembly and elongation of the sperm flagella.</text>
</comment>
<evidence type="ECO:0000256" key="3">
    <source>
        <dbReference type="ARBA" id="ARBA00022553"/>
    </source>
</evidence>
<evidence type="ECO:0000256" key="9">
    <source>
        <dbReference type="ARBA" id="ARBA00023069"/>
    </source>
</evidence>
<sequence>MPNDVQSFILHFLNEEPFNYNMSTLQFDQMAPQQLLQTLSNVLTWISDSERIDIKREGADDTAIRILNTLRILRYRPPEGQEEQEEWRAGIVEGQKSSLYPLLVFLFENSDALKERAYLAKYLMKTDVPGEFYDYDVEELQNEIAELMTEFKEVHAEVKNIMADVLLLDDIKEDLKSMEKEKQILIRKIEKTEKKVQNIPYFDKQMQLASQLRGEKTRYADAALEKQKERQKVMAIESRINRMRINLNEAQDVADRLDEQALMGKLEDEVATNRYLADEKLKEEIRMKTFKLSEFQSLSKSDVVSNETLKFLTGELEEMTKRIRKLEDEREHKEVDIDENMSVFRHQVTLLERKKEIAVQKLQTLRQELARAEKDVEDRKLSLKDKMGGDVVSNVQVSGKSVSGIVNGRGFQYRKYLEQYRVKSEEQRNRRKEMDMMHTEKQVLSRTVDILSRRYKQLETHIESIGGEVVEVLNVPSKFDRPKTAAPTTNNKEDIKSDMKQMMTTLDERKDRITDQRGRRDELKFIMQQKMDQLESVHAEQERQMADMERNNKMVVARVKDLEYTIQECKERIPELKTELAQLLEDKNSMAGAAGAELEAQISEAEKTEQGIDAELDELGDMDDQRLQAEIWKDLYAIFETKMEIFKEKMNSRH</sequence>
<dbReference type="OMA" id="TSENNAC"/>
<evidence type="ECO:0000259" key="17">
    <source>
        <dbReference type="Pfam" id="PF18383"/>
    </source>
</evidence>
<protein>
    <recommendedName>
        <fullName evidence="14">Intraflagellar transport protein 81 homolog</fullName>
    </recommendedName>
    <alternativeName>
        <fullName evidence="15">Carnitine deficiency-associated protein expressed in ventricle 1</fullName>
    </alternativeName>
</protein>
<feature type="coiled-coil region" evidence="16">
    <location>
        <begin position="531"/>
        <end position="586"/>
    </location>
</feature>
<evidence type="ECO:0000313" key="19">
    <source>
        <dbReference type="Proteomes" id="UP000008068"/>
    </source>
</evidence>
<evidence type="ECO:0000256" key="5">
    <source>
        <dbReference type="ARBA" id="ARBA00022794"/>
    </source>
</evidence>
<evidence type="ECO:0000256" key="10">
    <source>
        <dbReference type="ARBA" id="ARBA00023212"/>
    </source>
</evidence>
<comment type="similarity">
    <text evidence="12">Belongs to the IFT81 family.</text>
</comment>
<dbReference type="FunCoup" id="G0M8M0">
    <property type="interactions" value="764"/>
</dbReference>
<dbReference type="GO" id="GO:0060271">
    <property type="term" value="P:cilium assembly"/>
    <property type="evidence" value="ECO:0007669"/>
    <property type="project" value="InterPro"/>
</dbReference>
<dbReference type="PANTHER" id="PTHR15614:SF2">
    <property type="entry name" value="INTRAFLAGELLAR TRANSPORT PROTEIN 81 HOMOLOG"/>
    <property type="match status" value="1"/>
</dbReference>
<dbReference type="GO" id="GO:0042073">
    <property type="term" value="P:intraciliary transport"/>
    <property type="evidence" value="ECO:0007669"/>
    <property type="project" value="InterPro"/>
</dbReference>
<evidence type="ECO:0000256" key="16">
    <source>
        <dbReference type="SAM" id="Coils"/>
    </source>
</evidence>
<accession>G0M8M0</accession>
<comment type="subcellular location">
    <subcellularLocation>
        <location evidence="1">Cytoplasm</location>
        <location evidence="1">Cytoskeleton</location>
        <location evidence="1">Cilium basal body</location>
    </subcellularLocation>
</comment>
<dbReference type="HOGENOM" id="CLU_017012_1_0_1"/>
<evidence type="ECO:0000256" key="7">
    <source>
        <dbReference type="ARBA" id="ARBA00022990"/>
    </source>
</evidence>
<feature type="coiled-coil region" evidence="16">
    <location>
        <begin position="226"/>
        <end position="260"/>
    </location>
</feature>
<keyword evidence="5" id="KW-0970">Cilium biogenesis/degradation</keyword>
<dbReference type="Gene3D" id="1.10.418.70">
    <property type="entry name" value="Intraflagellar transport protein 81, N-terminal domain"/>
    <property type="match status" value="1"/>
</dbReference>
<keyword evidence="6" id="KW-0744">Spermatogenesis</keyword>
<evidence type="ECO:0000256" key="14">
    <source>
        <dbReference type="ARBA" id="ARBA00073058"/>
    </source>
</evidence>
<evidence type="ECO:0000256" key="11">
    <source>
        <dbReference type="ARBA" id="ARBA00023273"/>
    </source>
</evidence>
<evidence type="ECO:0000256" key="12">
    <source>
        <dbReference type="ARBA" id="ARBA00043983"/>
    </source>
</evidence>
<dbReference type="GO" id="GO:0030154">
    <property type="term" value="P:cell differentiation"/>
    <property type="evidence" value="ECO:0007669"/>
    <property type="project" value="UniProtKB-KW"/>
</dbReference>
<feature type="domain" description="IFT81 calponin homology" evidence="17">
    <location>
        <begin position="7"/>
        <end position="126"/>
    </location>
</feature>
<dbReference type="GO" id="GO:0007283">
    <property type="term" value="P:spermatogenesis"/>
    <property type="evidence" value="ECO:0007669"/>
    <property type="project" value="UniProtKB-KW"/>
</dbReference>
<keyword evidence="4" id="KW-0221">Differentiation</keyword>
<dbReference type="eggNOG" id="ENOG502QSBR">
    <property type="taxonomic scope" value="Eukaryota"/>
</dbReference>
<dbReference type="InterPro" id="IPR041146">
    <property type="entry name" value="IFT81_CH"/>
</dbReference>